<evidence type="ECO:0000313" key="2">
    <source>
        <dbReference type="Proteomes" id="UP001199525"/>
    </source>
</evidence>
<keyword evidence="2" id="KW-1185">Reference proteome</keyword>
<dbReference type="SUPFAM" id="SSF51556">
    <property type="entry name" value="Metallo-dependent hydrolases"/>
    <property type="match status" value="1"/>
</dbReference>
<comment type="caution">
    <text evidence="1">The sequence shown here is derived from an EMBL/GenBank/DDBJ whole genome shotgun (WGS) entry which is preliminary data.</text>
</comment>
<dbReference type="PANTHER" id="PTHR42658:SF1">
    <property type="entry name" value="HYDROLASE TATD"/>
    <property type="match status" value="1"/>
</dbReference>
<dbReference type="PANTHER" id="PTHR42658">
    <property type="entry name" value="HYDROLASE TATD"/>
    <property type="match status" value="1"/>
</dbReference>
<reference evidence="1 2" key="1">
    <citation type="journal article" date="2021" name="Microorganisms">
        <title>Genome Evolution of Filamentous Cyanobacterium Nostoc Species: From Facultative Symbiosis to Free Living.</title>
        <authorList>
            <person name="Huo D."/>
            <person name="Li H."/>
            <person name="Cai F."/>
            <person name="Guo X."/>
            <person name="Qiao Z."/>
            <person name="Wang W."/>
            <person name="Yu G."/>
            <person name="Li R."/>
        </authorList>
    </citation>
    <scope>NUCLEOTIDE SEQUENCE [LARGE SCALE GENOMIC DNA]</scope>
    <source>
        <strain evidence="1 2">CHAB 5714</strain>
    </source>
</reference>
<dbReference type="InterPro" id="IPR001130">
    <property type="entry name" value="TatD-like"/>
</dbReference>
<protein>
    <submittedName>
        <fullName evidence="1">TatD family hydrolase</fullName>
    </submittedName>
</protein>
<dbReference type="EMBL" id="JAIVFQ010000106">
    <property type="protein sequence ID" value="MCC5604063.1"/>
    <property type="molecule type" value="Genomic_DNA"/>
</dbReference>
<dbReference type="InterPro" id="IPR012022">
    <property type="entry name" value="UCP005295"/>
</dbReference>
<dbReference type="Gene3D" id="3.20.20.140">
    <property type="entry name" value="Metal-dependent hydrolases"/>
    <property type="match status" value="1"/>
</dbReference>
<dbReference type="RefSeq" id="WP_229489883.1">
    <property type="nucleotide sequence ID" value="NZ_JAIVFQ010000106.1"/>
</dbReference>
<gene>
    <name evidence="1" type="ORF">LC586_34075</name>
</gene>
<dbReference type="Pfam" id="PF01026">
    <property type="entry name" value="TatD_DNase"/>
    <property type="match status" value="1"/>
</dbReference>
<organism evidence="1 2">
    <name type="scientific">Nostoc favosum CHAB5714</name>
    <dbReference type="NCBI Taxonomy" id="2780399"/>
    <lineage>
        <taxon>Bacteria</taxon>
        <taxon>Bacillati</taxon>
        <taxon>Cyanobacteriota</taxon>
        <taxon>Cyanophyceae</taxon>
        <taxon>Nostocales</taxon>
        <taxon>Nostocaceae</taxon>
        <taxon>Nostoc</taxon>
        <taxon>Nostoc favosum</taxon>
    </lineage>
</organism>
<dbReference type="InterPro" id="IPR032466">
    <property type="entry name" value="Metal_Hydrolase"/>
</dbReference>
<sequence>MRGNKENNQCPMPNSQCPMPNAPCPMPNAQCPIPNAQFPIIKTMMFIDPHIHMCSRTTYDYLVMREYGIVAVIEPAFWLGQPRTNAGTFKDYFSSLVGWERFRASQFGIQHYCTIGLNPKEANNEALAAEVIELLPLYACKEGVVAIGEIGYDDMTEAEDKYFCQQLALAKELDMLVLIHTPHRNKKAGASRSMDRCIEYGLDPSQVIIDHNNEETVEEVLGRGFWAAFTIYPQTKMGNARMVEVVRKYGRDRIIVDSSADWGISDPLAVPKTAQLMLDRGIPEEHVRAVCYENALAAYSQTGQMQASDWLNPQSIDQRQLFNGNSVLRGQEPGIKSVSDYVLIE</sequence>
<name>A0ABS8IJW5_9NOSO</name>
<dbReference type="CDD" id="cd01310">
    <property type="entry name" value="TatD_DNAse"/>
    <property type="match status" value="1"/>
</dbReference>
<proteinExistence type="predicted"/>
<keyword evidence="1" id="KW-0378">Hydrolase</keyword>
<accession>A0ABS8IJW5</accession>
<dbReference type="Proteomes" id="UP001199525">
    <property type="component" value="Unassembled WGS sequence"/>
</dbReference>
<dbReference type="GO" id="GO:0016787">
    <property type="term" value="F:hydrolase activity"/>
    <property type="evidence" value="ECO:0007669"/>
    <property type="project" value="UniProtKB-KW"/>
</dbReference>
<evidence type="ECO:0000313" key="1">
    <source>
        <dbReference type="EMBL" id="MCC5604063.1"/>
    </source>
</evidence>